<dbReference type="EMBL" id="AWWV01009203">
    <property type="protein sequence ID" value="OMO87534.1"/>
    <property type="molecule type" value="Genomic_DNA"/>
</dbReference>
<feature type="transmembrane region" description="Helical" evidence="2">
    <location>
        <begin position="72"/>
        <end position="90"/>
    </location>
</feature>
<dbReference type="Proteomes" id="UP000188268">
    <property type="component" value="Unassembled WGS sequence"/>
</dbReference>
<proteinExistence type="predicted"/>
<sequence>MASFEFDNVKAEKEDALWRYNMERKLKTIGLNFCGVFSVLFLLSWSFFPTLIPDTLGVAEDFLRRFISTFNKPLFTFLLLNFIILVVYLLSNQKQTQKQITNPDIYDEYVSSRRSAPASAVSAAFVPYSPPPEETVVDKQIVLVENAVAVSPVKQQRSTVIETVKETKRSLSPVKEQPTTITAVNTKHNKPAVPYPTEEFIIKTKEYRRSRSMVSESRNQRPHREFRRSETAVGRELVVSDREPPRKSMDEMSSEEFQSIIESFIAERKKTLLQENTAHFTRRKEKEKCMSIVVMN</sequence>
<dbReference type="PANTHER" id="PTHR33640">
    <property type="entry name" value="TRANSMEMBRANE PROTEIN"/>
    <property type="match status" value="1"/>
</dbReference>
<keyword evidence="2" id="KW-1133">Transmembrane helix</keyword>
<reference evidence="3 4" key="1">
    <citation type="submission" date="2013-09" db="EMBL/GenBank/DDBJ databases">
        <title>Corchorus capsularis genome sequencing.</title>
        <authorList>
            <person name="Alam M."/>
            <person name="Haque M.S."/>
            <person name="Islam M.S."/>
            <person name="Emdad E.M."/>
            <person name="Islam M.M."/>
            <person name="Ahmed B."/>
            <person name="Halim A."/>
            <person name="Hossen Q.M.M."/>
            <person name="Hossain M.Z."/>
            <person name="Ahmed R."/>
            <person name="Khan M.M."/>
            <person name="Islam R."/>
            <person name="Rashid M.M."/>
            <person name="Khan S.A."/>
            <person name="Rahman M.S."/>
            <person name="Alam M."/>
        </authorList>
    </citation>
    <scope>NUCLEOTIDE SEQUENCE [LARGE SCALE GENOMIC DNA]</scope>
    <source>
        <strain evidence="4">cv. CVL-1</strain>
        <tissue evidence="3">Whole seedling</tissue>
    </source>
</reference>
<feature type="transmembrane region" description="Helical" evidence="2">
    <location>
        <begin position="29"/>
        <end position="52"/>
    </location>
</feature>
<feature type="compositionally biased region" description="Basic and acidic residues" evidence="1">
    <location>
        <begin position="218"/>
        <end position="230"/>
    </location>
</feature>
<keyword evidence="2" id="KW-0472">Membrane</keyword>
<evidence type="ECO:0000256" key="1">
    <source>
        <dbReference type="SAM" id="MobiDB-lite"/>
    </source>
</evidence>
<accession>A0A1R3IY98</accession>
<keyword evidence="2" id="KW-0812">Transmembrane</keyword>
<organism evidence="3 4">
    <name type="scientific">Corchorus capsularis</name>
    <name type="common">Jute</name>
    <dbReference type="NCBI Taxonomy" id="210143"/>
    <lineage>
        <taxon>Eukaryota</taxon>
        <taxon>Viridiplantae</taxon>
        <taxon>Streptophyta</taxon>
        <taxon>Embryophyta</taxon>
        <taxon>Tracheophyta</taxon>
        <taxon>Spermatophyta</taxon>
        <taxon>Magnoliopsida</taxon>
        <taxon>eudicotyledons</taxon>
        <taxon>Gunneridae</taxon>
        <taxon>Pentapetalae</taxon>
        <taxon>rosids</taxon>
        <taxon>malvids</taxon>
        <taxon>Malvales</taxon>
        <taxon>Malvaceae</taxon>
        <taxon>Grewioideae</taxon>
        <taxon>Apeibeae</taxon>
        <taxon>Corchorus</taxon>
    </lineage>
</organism>
<gene>
    <name evidence="3" type="ORF">CCACVL1_08951</name>
</gene>
<dbReference type="Gramene" id="OMO87534">
    <property type="protein sequence ID" value="OMO87534"/>
    <property type="gene ID" value="CCACVL1_08951"/>
</dbReference>
<keyword evidence="4" id="KW-1185">Reference proteome</keyword>
<feature type="region of interest" description="Disordered" evidence="1">
    <location>
        <begin position="211"/>
        <end position="231"/>
    </location>
</feature>
<evidence type="ECO:0000313" key="3">
    <source>
        <dbReference type="EMBL" id="OMO87534.1"/>
    </source>
</evidence>
<dbReference type="PANTHER" id="PTHR33640:SF34">
    <property type="entry name" value="PROTEIN, PUTATIVE-RELATED"/>
    <property type="match status" value="1"/>
</dbReference>
<comment type="caution">
    <text evidence="3">The sequence shown here is derived from an EMBL/GenBank/DDBJ whole genome shotgun (WGS) entry which is preliminary data.</text>
</comment>
<name>A0A1R3IY98_COCAP</name>
<evidence type="ECO:0000313" key="4">
    <source>
        <dbReference type="Proteomes" id="UP000188268"/>
    </source>
</evidence>
<evidence type="ECO:0008006" key="5">
    <source>
        <dbReference type="Google" id="ProtNLM"/>
    </source>
</evidence>
<dbReference type="OMA" id="EKCMSIV"/>
<evidence type="ECO:0000256" key="2">
    <source>
        <dbReference type="SAM" id="Phobius"/>
    </source>
</evidence>
<protein>
    <recommendedName>
        <fullName evidence="5">DUF4408 domain-containing protein</fullName>
    </recommendedName>
</protein>
<dbReference type="OrthoDB" id="1082160at2759"/>
<dbReference type="AlphaFoldDB" id="A0A1R3IY98"/>